<comment type="function">
    <text evidence="4">Binds and inhibits cysteine proteinases. Inhibits most strongly papain and cathepsin L, more weakly bromelain and cathepsin B while it is completely ineffective against cathepsin H.</text>
</comment>
<proteinExistence type="inferred from homology"/>
<dbReference type="InParanoid" id="B0D6Z8"/>
<sequence>MSFESGYWSLKAGPVIGVGGMYATENGLGNIVSIAAQVPSTAERQVWKISVVEPKEENIFTIVLHNDGGTPGEESWSLRDKFPVPHGPISTSEEISQWRITRADNGLPSSHPIISIQPITPATGGAWFVGTEGDRLVIIPFPIDVEQPPVWQATPHHN</sequence>
<dbReference type="EMBL" id="DS547099">
    <property type="protein sequence ID" value="EDR09310.1"/>
    <property type="molecule type" value="Genomic_DNA"/>
</dbReference>
<evidence type="ECO:0000313" key="6">
    <source>
        <dbReference type="EMBL" id="EDR09310.1"/>
    </source>
</evidence>
<dbReference type="InterPro" id="IPR019508">
    <property type="entry name" value="Prot_inh_I48_clitocypin"/>
</dbReference>
<dbReference type="OrthoDB" id="3027255at2759"/>
<accession>B0D6Z8</accession>
<keyword evidence="2" id="KW-0646">Protease inhibitor</keyword>
<dbReference type="RefSeq" id="XP_001879659.1">
    <property type="nucleotide sequence ID" value="XM_001879624.1"/>
</dbReference>
<name>B0D6Z8_LACBS</name>
<dbReference type="HOGENOM" id="CLU_139305_1_0_1"/>
<dbReference type="GO" id="GO:0004869">
    <property type="term" value="F:cysteine-type endopeptidase inhibitor activity"/>
    <property type="evidence" value="ECO:0007669"/>
    <property type="project" value="UniProtKB-KW"/>
</dbReference>
<evidence type="ECO:0000313" key="7">
    <source>
        <dbReference type="Proteomes" id="UP000001194"/>
    </source>
</evidence>
<dbReference type="KEGG" id="lbc:LACBIDRAFT_318749"/>
<keyword evidence="7" id="KW-1185">Reference proteome</keyword>
<gene>
    <name evidence="6" type="ORF">LACBIDRAFT_318749</name>
</gene>
<dbReference type="GeneID" id="6075668"/>
<dbReference type="Proteomes" id="UP000001194">
    <property type="component" value="Unassembled WGS sequence"/>
</dbReference>
<evidence type="ECO:0000256" key="2">
    <source>
        <dbReference type="ARBA" id="ARBA00022690"/>
    </source>
</evidence>
<keyword evidence="3" id="KW-0789">Thiol protease inhibitor</keyword>
<dbReference type="Gene3D" id="2.80.10.50">
    <property type="match status" value="1"/>
</dbReference>
<evidence type="ECO:0000256" key="3">
    <source>
        <dbReference type="ARBA" id="ARBA00022704"/>
    </source>
</evidence>
<organism evidence="7">
    <name type="scientific">Laccaria bicolor (strain S238N-H82 / ATCC MYA-4686)</name>
    <name type="common">Bicoloured deceiver</name>
    <name type="synonym">Laccaria laccata var. bicolor</name>
    <dbReference type="NCBI Taxonomy" id="486041"/>
    <lineage>
        <taxon>Eukaryota</taxon>
        <taxon>Fungi</taxon>
        <taxon>Dikarya</taxon>
        <taxon>Basidiomycota</taxon>
        <taxon>Agaricomycotina</taxon>
        <taxon>Agaricomycetes</taxon>
        <taxon>Agaricomycetidae</taxon>
        <taxon>Agaricales</taxon>
        <taxon>Agaricineae</taxon>
        <taxon>Hydnangiaceae</taxon>
        <taxon>Laccaria</taxon>
    </lineage>
</organism>
<dbReference type="AlphaFoldDB" id="B0D6Z8"/>
<evidence type="ECO:0000256" key="4">
    <source>
        <dbReference type="ARBA" id="ARBA00024855"/>
    </source>
</evidence>
<evidence type="ECO:0000256" key="5">
    <source>
        <dbReference type="ARBA" id="ARBA00025775"/>
    </source>
</evidence>
<dbReference type="Pfam" id="PF10467">
    <property type="entry name" value="Inhibitor_I48"/>
    <property type="match status" value="1"/>
</dbReference>
<comment type="subunit">
    <text evidence="1">Homodimer.</text>
</comment>
<protein>
    <submittedName>
        <fullName evidence="6">Clitocypin cysteine proteinase inhibitor</fullName>
    </submittedName>
</protein>
<reference evidence="6 7" key="1">
    <citation type="journal article" date="2008" name="Nature">
        <title>The genome of Laccaria bicolor provides insights into mycorrhizal symbiosis.</title>
        <authorList>
            <person name="Martin F."/>
            <person name="Aerts A."/>
            <person name="Ahren D."/>
            <person name="Brun A."/>
            <person name="Danchin E.G.J."/>
            <person name="Duchaussoy F."/>
            <person name="Gibon J."/>
            <person name="Kohler A."/>
            <person name="Lindquist E."/>
            <person name="Pereda V."/>
            <person name="Salamov A."/>
            <person name="Shapiro H.J."/>
            <person name="Wuyts J."/>
            <person name="Blaudez D."/>
            <person name="Buee M."/>
            <person name="Brokstein P."/>
            <person name="Canbaeck B."/>
            <person name="Cohen D."/>
            <person name="Courty P.E."/>
            <person name="Coutinho P.M."/>
            <person name="Delaruelle C."/>
            <person name="Detter J.C."/>
            <person name="Deveau A."/>
            <person name="DiFazio S."/>
            <person name="Duplessis S."/>
            <person name="Fraissinet-Tachet L."/>
            <person name="Lucic E."/>
            <person name="Frey-Klett P."/>
            <person name="Fourrey C."/>
            <person name="Feussner I."/>
            <person name="Gay G."/>
            <person name="Grimwood J."/>
            <person name="Hoegger P.J."/>
            <person name="Jain P."/>
            <person name="Kilaru S."/>
            <person name="Labbe J."/>
            <person name="Lin Y.C."/>
            <person name="Legue V."/>
            <person name="Le Tacon F."/>
            <person name="Marmeisse R."/>
            <person name="Melayah D."/>
            <person name="Montanini B."/>
            <person name="Muratet M."/>
            <person name="Nehls U."/>
            <person name="Niculita-Hirzel H."/>
            <person name="Oudot-Le Secq M.P."/>
            <person name="Peter M."/>
            <person name="Quesneville H."/>
            <person name="Rajashekar B."/>
            <person name="Reich M."/>
            <person name="Rouhier N."/>
            <person name="Schmutz J."/>
            <person name="Yin T."/>
            <person name="Chalot M."/>
            <person name="Henrissat B."/>
            <person name="Kuees U."/>
            <person name="Lucas S."/>
            <person name="Van de Peer Y."/>
            <person name="Podila G.K."/>
            <person name="Polle A."/>
            <person name="Pukkila P.J."/>
            <person name="Richardson P.M."/>
            <person name="Rouze P."/>
            <person name="Sanders I.R."/>
            <person name="Stajich J.E."/>
            <person name="Tunlid A."/>
            <person name="Tuskan G."/>
            <person name="Grigoriev I.V."/>
        </authorList>
    </citation>
    <scope>NUCLEOTIDE SEQUENCE [LARGE SCALE GENOMIC DNA]</scope>
    <source>
        <strain evidence="7">S238N-H82 / ATCC MYA-4686</strain>
    </source>
</reference>
<comment type="similarity">
    <text evidence="5">Belongs to the protease inhibitor I48 family.</text>
</comment>
<evidence type="ECO:0000256" key="1">
    <source>
        <dbReference type="ARBA" id="ARBA00011738"/>
    </source>
</evidence>